<dbReference type="Proteomes" id="UP000273982">
    <property type="component" value="Chromosome"/>
</dbReference>
<name>A0A3G8MAK6_9HYPH</name>
<dbReference type="AlphaFoldDB" id="A0A3G8MAK6"/>
<dbReference type="GO" id="GO:0003677">
    <property type="term" value="F:DNA binding"/>
    <property type="evidence" value="ECO:0007669"/>
    <property type="project" value="UniProtKB-KW"/>
</dbReference>
<gene>
    <name evidence="1" type="ORF">EHO51_08805</name>
</gene>
<keyword evidence="1" id="KW-0238">DNA-binding</keyword>
<reference evidence="1 2" key="1">
    <citation type="submission" date="2018-11" db="EMBL/GenBank/DDBJ databases">
        <title>Genome squencing of methanotrophic bacteria isolated from alkaline groundwater in Korea.</title>
        <authorList>
            <person name="Nguyen L.N."/>
        </authorList>
    </citation>
    <scope>NUCLEOTIDE SEQUENCE [LARGE SCALE GENOMIC DNA]</scope>
    <source>
        <strain evidence="1 2">GW6</strain>
    </source>
</reference>
<accession>A0A3G8MAK6</accession>
<dbReference type="KEGG" id="mros:EHO51_08805"/>
<dbReference type="EMBL" id="CP034086">
    <property type="protein sequence ID" value="AZG78564.1"/>
    <property type="molecule type" value="Genomic_DNA"/>
</dbReference>
<protein>
    <submittedName>
        <fullName evidence="1">AbrB/MazE/SpoVT family DNA-binding domain-containing protein</fullName>
    </submittedName>
</protein>
<evidence type="ECO:0000313" key="2">
    <source>
        <dbReference type="Proteomes" id="UP000273982"/>
    </source>
</evidence>
<proteinExistence type="predicted"/>
<sequence length="56" mass="6313">MPKAGYEKHKWQPGQEFAFIPKGSGVLLVPVPERDQLAEVAKGAKAGNYRDRKDRF</sequence>
<evidence type="ECO:0000313" key="1">
    <source>
        <dbReference type="EMBL" id="AZG78564.1"/>
    </source>
</evidence>
<organism evidence="1 2">
    <name type="scientific">Methylocystis rosea</name>
    <dbReference type="NCBI Taxonomy" id="173366"/>
    <lineage>
        <taxon>Bacteria</taxon>
        <taxon>Pseudomonadati</taxon>
        <taxon>Pseudomonadota</taxon>
        <taxon>Alphaproteobacteria</taxon>
        <taxon>Hyphomicrobiales</taxon>
        <taxon>Methylocystaceae</taxon>
        <taxon>Methylocystis</taxon>
    </lineage>
</organism>